<dbReference type="AlphaFoldDB" id="A0A9X2Q5S5"/>
<dbReference type="GO" id="GO:0006260">
    <property type="term" value="P:DNA replication"/>
    <property type="evidence" value="ECO:0007669"/>
    <property type="project" value="UniProtKB-UniRule"/>
</dbReference>
<dbReference type="SUPFAM" id="SSF75553">
    <property type="entry name" value="Smc hinge domain"/>
    <property type="match status" value="1"/>
</dbReference>
<evidence type="ECO:0000256" key="5">
    <source>
        <dbReference type="ARBA" id="ARBA00023125"/>
    </source>
</evidence>
<dbReference type="Gene3D" id="1.20.5.340">
    <property type="match status" value="1"/>
</dbReference>
<comment type="caution">
    <text evidence="9">The sequence shown here is derived from an EMBL/GenBank/DDBJ whole genome shotgun (WGS) entry which is preliminary data.</text>
</comment>
<dbReference type="CDD" id="cd03278">
    <property type="entry name" value="ABC_SMC_barmotin"/>
    <property type="match status" value="1"/>
</dbReference>
<reference evidence="9" key="1">
    <citation type="submission" date="2022-08" db="EMBL/GenBank/DDBJ databases">
        <title>Genomic Encyclopedia of Type Strains, Phase V (KMG-V): Genome sequencing to study the core and pangenomes of soil and plant-associated prokaryotes.</title>
        <authorList>
            <person name="Whitman W."/>
        </authorList>
    </citation>
    <scope>NUCLEOTIDE SEQUENCE</scope>
    <source>
        <strain evidence="9">0</strain>
    </source>
</reference>
<feature type="region of interest" description="Disordered" evidence="7">
    <location>
        <begin position="358"/>
        <end position="417"/>
    </location>
</feature>
<dbReference type="InterPro" id="IPR003395">
    <property type="entry name" value="RecF/RecN/SMC_N"/>
</dbReference>
<dbReference type="InterPro" id="IPR011890">
    <property type="entry name" value="SMC_prok"/>
</dbReference>
<feature type="coiled-coil region" evidence="6">
    <location>
        <begin position="986"/>
        <end position="1030"/>
    </location>
</feature>
<dbReference type="GO" id="GO:0007059">
    <property type="term" value="P:chromosome segregation"/>
    <property type="evidence" value="ECO:0007669"/>
    <property type="project" value="UniProtKB-UniRule"/>
</dbReference>
<evidence type="ECO:0000256" key="2">
    <source>
        <dbReference type="ARBA" id="ARBA00022741"/>
    </source>
</evidence>
<evidence type="ECO:0000256" key="4">
    <source>
        <dbReference type="ARBA" id="ARBA00023054"/>
    </source>
</evidence>
<dbReference type="InterPro" id="IPR027417">
    <property type="entry name" value="P-loop_NTPase"/>
</dbReference>
<dbReference type="GO" id="GO:0003677">
    <property type="term" value="F:DNA binding"/>
    <property type="evidence" value="ECO:0007669"/>
    <property type="project" value="UniProtKB-UniRule"/>
</dbReference>
<organism evidence="9 10">
    <name type="scientific">Salinibacter ruber</name>
    <dbReference type="NCBI Taxonomy" id="146919"/>
    <lineage>
        <taxon>Bacteria</taxon>
        <taxon>Pseudomonadati</taxon>
        <taxon>Rhodothermota</taxon>
        <taxon>Rhodothermia</taxon>
        <taxon>Rhodothermales</taxon>
        <taxon>Salinibacteraceae</taxon>
        <taxon>Salinibacter</taxon>
    </lineage>
</organism>
<accession>A0A9X2Q5S5</accession>
<comment type="subcellular location">
    <subcellularLocation>
        <location evidence="6">Cytoplasm</location>
    </subcellularLocation>
</comment>
<dbReference type="Gene3D" id="3.30.70.1620">
    <property type="match status" value="1"/>
</dbReference>
<dbReference type="SMART" id="SM00968">
    <property type="entry name" value="SMC_hinge"/>
    <property type="match status" value="1"/>
</dbReference>
<dbReference type="GO" id="GO:0030261">
    <property type="term" value="P:chromosome condensation"/>
    <property type="evidence" value="ECO:0007669"/>
    <property type="project" value="InterPro"/>
</dbReference>
<dbReference type="SUPFAM" id="SSF52540">
    <property type="entry name" value="P-loop containing nucleoside triphosphate hydrolases"/>
    <property type="match status" value="1"/>
</dbReference>
<feature type="compositionally biased region" description="Basic and acidic residues" evidence="7">
    <location>
        <begin position="361"/>
        <end position="417"/>
    </location>
</feature>
<dbReference type="InterPro" id="IPR010935">
    <property type="entry name" value="SMC_hinge"/>
</dbReference>
<feature type="coiled-coil region" evidence="6">
    <location>
        <begin position="680"/>
        <end position="929"/>
    </location>
</feature>
<dbReference type="Proteomes" id="UP001155027">
    <property type="component" value="Unassembled WGS sequence"/>
</dbReference>
<comment type="similarity">
    <text evidence="6">Belongs to the SMC family.</text>
</comment>
<sequence length="1186" mass="133793">MYLSKLELQGFKSFADETTLTFDPGVTTIVGPNGCGKSNIVDAIRWVIGEQRPTVLRSEKMENLIFNGTADRRPLGMAEVELTIENTDGVLPTEYAEVTIGRRLFRDGTSEYLMNGTTCRLKDITDLFMDTGMAADAYSVIELKMVDELVSGSTEDRRRMFEEAAGITRYKMRRRQALRKLDGTQSDLERIRDLTDEVSTQVERLERQAEKAQRYQEAEAELRRLELLLAQVEFNRLTERQDALQQKETEHAERAAARAEDEEATEGRLQELRETLATREATLQERREALQEHRARARELEAEQRLQRERLTRARNDRDEAQQAQEEARERRRALTDEVERLESALEQAHPALDDAEAALDDAREERDAAKAAATDRREDVRERREAAEAAEAEHAEQRRALDQRTNRQELLEDERTRARTQYDDLAETIDGLDARIDEAEADRAAAQEALEEARSARAEAATERDERRAALEAAQDELRELERRRDAAEAEVELLEGLVGSYDEVSDAVQFLAAEELFDDFYTVADVLGCDDDVRVALDAALGALASCVVVPTVDDARAAVARLRDAEKGQTSFLVLDRLPDAPPSVSAPEGAVPLRDVVRTTDPAYAPLADTLLRDCFLVDTLAAAEALAEQTQDAARSVRVFARTGEWVDSTGVLRGGSRQEDVSPAASRLGRREQLARAREQLGDLQAACEEQDEDVAEAEAALNEIDLAGHESAVQEAEATLADAEQRLERLRYERTSTEERRAELQERLDEIEEELTEHEERVHELREAVEAAEEEMQRRRQERAEAEEALAEAEERERAAVDAFSEAQVAAVEARNRVDNLEQDLERTRDQIDEIDRQTGERTAKIEDLEATIEAALDEQTELDEQIEALREEREDRDESVETAEAALQETKAEIEEVESRLRSIRQEREAALEQKNEAAVALTKVETRTQDLLDSMAADFDRDLADDPVSVPEAFDESEAQSEVKSLRGTINALGDVNPLALEEYEDEKERLDFLREQKTDLEEAEDTLLDTIQEINTKASERFMETFDEIKESFGTIFTELFGEGASAELQLEDPDDPIDSAIEIVAKPRGKRPVTLDQLSSGEKALTATALLFSIYLVKPSPFCVLDEVDAPLDDANVERFMNLVRRFEDDTQFVLVTHNQRTMDLSDRMYGVTMEEQGVSTLVGVEFDEAAELTE</sequence>
<keyword evidence="2 6" id="KW-0547">Nucleotide-binding</keyword>
<keyword evidence="5 6" id="KW-0238">DNA-binding</keyword>
<dbReference type="GO" id="GO:0005694">
    <property type="term" value="C:chromosome"/>
    <property type="evidence" value="ECO:0007669"/>
    <property type="project" value="InterPro"/>
</dbReference>
<dbReference type="NCBIfam" id="TIGR02168">
    <property type="entry name" value="SMC_prok_B"/>
    <property type="match status" value="1"/>
</dbReference>
<dbReference type="RefSeq" id="WP_259080660.1">
    <property type="nucleotide sequence ID" value="NZ_JANUAU010000008.1"/>
</dbReference>
<evidence type="ECO:0000313" key="9">
    <source>
        <dbReference type="EMBL" id="MCS3678520.1"/>
    </source>
</evidence>
<dbReference type="InterPro" id="IPR024704">
    <property type="entry name" value="SMC"/>
</dbReference>
<evidence type="ECO:0000256" key="7">
    <source>
        <dbReference type="SAM" id="MobiDB-lite"/>
    </source>
</evidence>
<gene>
    <name evidence="6" type="primary">smc</name>
    <name evidence="9" type="ORF">GGP71_002459</name>
</gene>
<dbReference type="InterPro" id="IPR036277">
    <property type="entry name" value="SMC_hinge_sf"/>
</dbReference>
<dbReference type="GO" id="GO:0016887">
    <property type="term" value="F:ATP hydrolysis activity"/>
    <property type="evidence" value="ECO:0007669"/>
    <property type="project" value="InterPro"/>
</dbReference>
<dbReference type="Gene3D" id="1.20.1060.20">
    <property type="match status" value="1"/>
</dbReference>
<dbReference type="GO" id="GO:0005737">
    <property type="term" value="C:cytoplasm"/>
    <property type="evidence" value="ECO:0007669"/>
    <property type="project" value="UniProtKB-SubCell"/>
</dbReference>
<evidence type="ECO:0000313" key="10">
    <source>
        <dbReference type="Proteomes" id="UP001155027"/>
    </source>
</evidence>
<dbReference type="GO" id="GO:0005524">
    <property type="term" value="F:ATP binding"/>
    <property type="evidence" value="ECO:0007669"/>
    <property type="project" value="UniProtKB-UniRule"/>
</dbReference>
<dbReference type="PIRSF" id="PIRSF005719">
    <property type="entry name" value="SMC"/>
    <property type="match status" value="1"/>
</dbReference>
<evidence type="ECO:0000256" key="3">
    <source>
        <dbReference type="ARBA" id="ARBA00022840"/>
    </source>
</evidence>
<feature type="domain" description="SMC hinge" evidence="8">
    <location>
        <begin position="519"/>
        <end position="632"/>
    </location>
</feature>
<dbReference type="HAMAP" id="MF_01894">
    <property type="entry name" value="Smc_prok"/>
    <property type="match status" value="1"/>
</dbReference>
<name>A0A9X2Q5S5_9BACT</name>
<dbReference type="PANTHER" id="PTHR43977">
    <property type="entry name" value="STRUCTURAL MAINTENANCE OF CHROMOSOMES PROTEIN 3"/>
    <property type="match status" value="1"/>
</dbReference>
<keyword evidence="1 6" id="KW-0963">Cytoplasm</keyword>
<feature type="region of interest" description="Disordered" evidence="7">
    <location>
        <begin position="310"/>
        <end position="334"/>
    </location>
</feature>
<evidence type="ECO:0000259" key="8">
    <source>
        <dbReference type="SMART" id="SM00968"/>
    </source>
</evidence>
<evidence type="ECO:0000256" key="1">
    <source>
        <dbReference type="ARBA" id="ARBA00022490"/>
    </source>
</evidence>
<evidence type="ECO:0000256" key="6">
    <source>
        <dbReference type="HAMAP-Rule" id="MF_01894"/>
    </source>
</evidence>
<feature type="binding site" evidence="6">
    <location>
        <begin position="32"/>
        <end position="39"/>
    </location>
    <ligand>
        <name>ATP</name>
        <dbReference type="ChEBI" id="CHEBI:30616"/>
    </ligand>
</feature>
<feature type="region of interest" description="Disordered" evidence="7">
    <location>
        <begin position="244"/>
        <end position="267"/>
    </location>
</feature>
<feature type="coiled-coil region" evidence="6">
    <location>
        <begin position="188"/>
        <end position="235"/>
    </location>
</feature>
<dbReference type="Gene3D" id="3.40.50.300">
    <property type="entry name" value="P-loop containing nucleotide triphosphate hydrolases"/>
    <property type="match status" value="2"/>
</dbReference>
<comment type="domain">
    <text evidence="6">Contains large globular domains required for ATP hydrolysis at each terminus and a third globular domain forming a flexible hinge near the middle of the molecule. These domains are separated by coiled-coil structures.</text>
</comment>
<dbReference type="Pfam" id="PF06470">
    <property type="entry name" value="SMC_hinge"/>
    <property type="match status" value="1"/>
</dbReference>
<protein>
    <recommendedName>
        <fullName evidence="6">Chromosome partition protein Smc</fullName>
    </recommendedName>
</protein>
<proteinExistence type="inferred from homology"/>
<comment type="subunit">
    <text evidence="6">Homodimer.</text>
</comment>
<keyword evidence="4 6" id="KW-0175">Coiled coil</keyword>
<comment type="function">
    <text evidence="6">Required for chromosome condensation and partitioning.</text>
</comment>
<dbReference type="Pfam" id="PF02463">
    <property type="entry name" value="SMC_N"/>
    <property type="match status" value="1"/>
</dbReference>
<dbReference type="GO" id="GO:0007062">
    <property type="term" value="P:sister chromatid cohesion"/>
    <property type="evidence" value="ECO:0007669"/>
    <property type="project" value="InterPro"/>
</dbReference>
<dbReference type="SUPFAM" id="SSF57997">
    <property type="entry name" value="Tropomyosin"/>
    <property type="match status" value="1"/>
</dbReference>
<dbReference type="EMBL" id="JANUAU010000008">
    <property type="protein sequence ID" value="MCS3678520.1"/>
    <property type="molecule type" value="Genomic_DNA"/>
</dbReference>
<keyword evidence="3 6" id="KW-0067">ATP-binding</keyword>